<accession>A0A016TGU4</accession>
<feature type="region of interest" description="Disordered" evidence="1">
    <location>
        <begin position="325"/>
        <end position="410"/>
    </location>
</feature>
<feature type="compositionally biased region" description="Polar residues" evidence="1">
    <location>
        <begin position="329"/>
        <end position="340"/>
    </location>
</feature>
<feature type="region of interest" description="Disordered" evidence="1">
    <location>
        <begin position="113"/>
        <end position="223"/>
    </location>
</feature>
<sequence>MEGILSRRVAFYQPALFLVIVFLVSVKFKDCIIKRINMSKVKENIKTKTIKNDNKQRNKGNDASAKTARLNERKANAASKSAISAMMAQTNGTPENSRPGKGDDIKTCIAPPLAQQAPQPSAPVAKEKDTDGTNTAVIPTVPVATVPTTGVSTPSAAPPTSSDTGAAQIAAEGTSATVNPTSATKTNQHVVQQSSRSKKSRKRNKGGTPKKTNTKPTTESEETSIVGFTQFLEQRFSNLYDVFPILFQSTSLETAKDISTIDPKEAAKYWFLNQPTQQKVVENPSKFGEESTMIAYKDFDLFEINNNNKPPDMKRLEEFFAITGENEEPTQQQSLTNVALSSARRPVEQSGVELKTAESRESKQSRKSRKKQKKGLQLRPSLSITNLTGFFKDKNKKKLKAKTQPTMQKT</sequence>
<feature type="compositionally biased region" description="Low complexity" evidence="1">
    <location>
        <begin position="113"/>
        <end position="124"/>
    </location>
</feature>
<keyword evidence="2" id="KW-0472">Membrane</keyword>
<feature type="compositionally biased region" description="Polar residues" evidence="1">
    <location>
        <begin position="174"/>
        <end position="193"/>
    </location>
</feature>
<evidence type="ECO:0000313" key="3">
    <source>
        <dbReference type="EMBL" id="EYC01880.1"/>
    </source>
</evidence>
<comment type="caution">
    <text evidence="3">The sequence shown here is derived from an EMBL/GenBank/DDBJ whole genome shotgun (WGS) entry which is preliminary data.</text>
</comment>
<evidence type="ECO:0000313" key="4">
    <source>
        <dbReference type="Proteomes" id="UP000024635"/>
    </source>
</evidence>
<protein>
    <submittedName>
        <fullName evidence="3">Uncharacterized protein</fullName>
    </submittedName>
</protein>
<proteinExistence type="predicted"/>
<feature type="compositionally biased region" description="Basic and acidic residues" evidence="1">
    <location>
        <begin position="48"/>
        <end position="60"/>
    </location>
</feature>
<reference evidence="4" key="1">
    <citation type="journal article" date="2015" name="Nat. Genet.">
        <title>The genome and transcriptome of the zoonotic hookworm Ancylostoma ceylanicum identify infection-specific gene families.</title>
        <authorList>
            <person name="Schwarz E.M."/>
            <person name="Hu Y."/>
            <person name="Antoshechkin I."/>
            <person name="Miller M.M."/>
            <person name="Sternberg P.W."/>
            <person name="Aroian R.V."/>
        </authorList>
    </citation>
    <scope>NUCLEOTIDE SEQUENCE</scope>
    <source>
        <strain evidence="4">HY135</strain>
    </source>
</reference>
<feature type="compositionally biased region" description="Basic and acidic residues" evidence="1">
    <location>
        <begin position="355"/>
        <end position="364"/>
    </location>
</feature>
<feature type="compositionally biased region" description="Low complexity" evidence="1">
    <location>
        <begin position="206"/>
        <end position="217"/>
    </location>
</feature>
<dbReference type="AlphaFoldDB" id="A0A016TGU4"/>
<dbReference type="OrthoDB" id="5905826at2759"/>
<feature type="compositionally biased region" description="Basic residues" evidence="1">
    <location>
        <begin position="196"/>
        <end position="205"/>
    </location>
</feature>
<feature type="transmembrane region" description="Helical" evidence="2">
    <location>
        <begin position="9"/>
        <end position="28"/>
    </location>
</feature>
<keyword evidence="4" id="KW-1185">Reference proteome</keyword>
<feature type="region of interest" description="Disordered" evidence="1">
    <location>
        <begin position="48"/>
        <end position="81"/>
    </location>
</feature>
<keyword evidence="2" id="KW-0812">Transmembrane</keyword>
<name>A0A016TGU4_9BILA</name>
<organism evidence="3 4">
    <name type="scientific">Ancylostoma ceylanicum</name>
    <dbReference type="NCBI Taxonomy" id="53326"/>
    <lineage>
        <taxon>Eukaryota</taxon>
        <taxon>Metazoa</taxon>
        <taxon>Ecdysozoa</taxon>
        <taxon>Nematoda</taxon>
        <taxon>Chromadorea</taxon>
        <taxon>Rhabditida</taxon>
        <taxon>Rhabditina</taxon>
        <taxon>Rhabditomorpha</taxon>
        <taxon>Strongyloidea</taxon>
        <taxon>Ancylostomatidae</taxon>
        <taxon>Ancylostomatinae</taxon>
        <taxon>Ancylostoma</taxon>
    </lineage>
</organism>
<gene>
    <name evidence="3" type="primary">Acey_s0103.g3520</name>
    <name evidence="3" type="ORF">Y032_0103g3520</name>
</gene>
<feature type="compositionally biased region" description="Basic residues" evidence="1">
    <location>
        <begin position="365"/>
        <end position="376"/>
    </location>
</feature>
<feature type="compositionally biased region" description="Low complexity" evidence="1">
    <location>
        <begin position="133"/>
        <end position="167"/>
    </location>
</feature>
<evidence type="ECO:0000256" key="1">
    <source>
        <dbReference type="SAM" id="MobiDB-lite"/>
    </source>
</evidence>
<dbReference type="Proteomes" id="UP000024635">
    <property type="component" value="Unassembled WGS sequence"/>
</dbReference>
<dbReference type="EMBL" id="JARK01001439">
    <property type="protein sequence ID" value="EYC01880.1"/>
    <property type="molecule type" value="Genomic_DNA"/>
</dbReference>
<evidence type="ECO:0000256" key="2">
    <source>
        <dbReference type="SAM" id="Phobius"/>
    </source>
</evidence>
<keyword evidence="2" id="KW-1133">Transmembrane helix</keyword>